<reference evidence="8" key="1">
    <citation type="journal article" date="2021" name="mSystems">
        <title>Bacteria and Archaea Synergistically Convert Glycine Betaine to Biogenic Methane in the Formosa Cold Seep of the South China Sea.</title>
        <authorList>
            <person name="Li L."/>
            <person name="Zhang W."/>
            <person name="Zhang S."/>
            <person name="Song L."/>
            <person name="Sun Q."/>
            <person name="Zhang H."/>
            <person name="Xiang H."/>
            <person name="Dong X."/>
        </authorList>
    </citation>
    <scope>NUCLEOTIDE SEQUENCE</scope>
    <source>
        <strain evidence="8">ZWT</strain>
    </source>
</reference>
<evidence type="ECO:0000259" key="7">
    <source>
        <dbReference type="Pfam" id="PF04316"/>
    </source>
</evidence>
<evidence type="ECO:0000313" key="9">
    <source>
        <dbReference type="Proteomes" id="UP001056429"/>
    </source>
</evidence>
<keyword evidence="5" id="KW-0805">Transcription regulation</keyword>
<dbReference type="InterPro" id="IPR007412">
    <property type="entry name" value="FlgM"/>
</dbReference>
<evidence type="ECO:0000256" key="5">
    <source>
        <dbReference type="ARBA" id="ARBA00023015"/>
    </source>
</evidence>
<dbReference type="NCBIfam" id="TIGR03824">
    <property type="entry name" value="FlgM_jcvi"/>
    <property type="match status" value="1"/>
</dbReference>
<dbReference type="InterPro" id="IPR031316">
    <property type="entry name" value="FlgM_C"/>
</dbReference>
<accession>A0A9J6NVN6</accession>
<comment type="similarity">
    <text evidence="1">Belongs to the FlgM family.</text>
</comment>
<organism evidence="8 9">
    <name type="scientific">Oceanirhabdus seepicola</name>
    <dbReference type="NCBI Taxonomy" id="2828781"/>
    <lineage>
        <taxon>Bacteria</taxon>
        <taxon>Bacillati</taxon>
        <taxon>Bacillota</taxon>
        <taxon>Clostridia</taxon>
        <taxon>Eubacteriales</taxon>
        <taxon>Clostridiaceae</taxon>
        <taxon>Oceanirhabdus</taxon>
    </lineage>
</organism>
<keyword evidence="9" id="KW-1185">Reference proteome</keyword>
<dbReference type="Proteomes" id="UP001056429">
    <property type="component" value="Unassembled WGS sequence"/>
</dbReference>
<keyword evidence="8" id="KW-0282">Flagellum</keyword>
<keyword evidence="8" id="KW-0966">Cell projection</keyword>
<keyword evidence="4" id="KW-1005">Bacterial flagellum biogenesis</keyword>
<dbReference type="RefSeq" id="WP_250856889.1">
    <property type="nucleotide sequence ID" value="NZ_JAGSOJ010000001.1"/>
</dbReference>
<name>A0A9J6NVN6_9CLOT</name>
<evidence type="ECO:0000256" key="3">
    <source>
        <dbReference type="ARBA" id="ARBA00022491"/>
    </source>
</evidence>
<keyword evidence="3" id="KW-0678">Repressor</keyword>
<proteinExistence type="inferred from homology"/>
<sequence length="90" mass="10411">MKINGIRANYVNQYYSKNVNKSTNTQIRNEKDKIQISEIGRKLSKIDSLNKEDREKLVSEIKEKVQNGTYKVDSKLLAKKIMGHIKGEEV</sequence>
<dbReference type="GO" id="GO:0044781">
    <property type="term" value="P:bacterial-type flagellum organization"/>
    <property type="evidence" value="ECO:0007669"/>
    <property type="project" value="UniProtKB-KW"/>
</dbReference>
<keyword evidence="8" id="KW-0969">Cilium</keyword>
<comment type="caution">
    <text evidence="8">The sequence shown here is derived from an EMBL/GenBank/DDBJ whole genome shotgun (WGS) entry which is preliminary data.</text>
</comment>
<dbReference type="Pfam" id="PF04316">
    <property type="entry name" value="FlgM"/>
    <property type="match status" value="1"/>
</dbReference>
<evidence type="ECO:0000256" key="6">
    <source>
        <dbReference type="ARBA" id="ARBA00023163"/>
    </source>
</evidence>
<dbReference type="EMBL" id="JAGSOJ010000001">
    <property type="protein sequence ID" value="MCM1988116.1"/>
    <property type="molecule type" value="Genomic_DNA"/>
</dbReference>
<gene>
    <name evidence="8" type="primary">flgM</name>
    <name evidence="8" type="ORF">KDK92_00065</name>
</gene>
<dbReference type="SUPFAM" id="SSF101498">
    <property type="entry name" value="Anti-sigma factor FlgM"/>
    <property type="match status" value="1"/>
</dbReference>
<keyword evidence="6" id="KW-0804">Transcription</keyword>
<protein>
    <recommendedName>
        <fullName evidence="2">Negative regulator of flagellin synthesis</fullName>
    </recommendedName>
</protein>
<dbReference type="InterPro" id="IPR035890">
    <property type="entry name" value="Anti-sigma-28_factor_FlgM_sf"/>
</dbReference>
<evidence type="ECO:0000256" key="1">
    <source>
        <dbReference type="ARBA" id="ARBA00005322"/>
    </source>
</evidence>
<evidence type="ECO:0000313" key="8">
    <source>
        <dbReference type="EMBL" id="MCM1988116.1"/>
    </source>
</evidence>
<evidence type="ECO:0000256" key="4">
    <source>
        <dbReference type="ARBA" id="ARBA00022795"/>
    </source>
</evidence>
<dbReference type="AlphaFoldDB" id="A0A9J6NVN6"/>
<evidence type="ECO:0000256" key="2">
    <source>
        <dbReference type="ARBA" id="ARBA00017823"/>
    </source>
</evidence>
<reference evidence="8" key="2">
    <citation type="submission" date="2021-04" db="EMBL/GenBank/DDBJ databases">
        <authorList>
            <person name="Dong X."/>
        </authorList>
    </citation>
    <scope>NUCLEOTIDE SEQUENCE</scope>
    <source>
        <strain evidence="8">ZWT</strain>
    </source>
</reference>
<feature type="domain" description="Anti-sigma-28 factor FlgM C-terminal" evidence="7">
    <location>
        <begin position="32"/>
        <end position="82"/>
    </location>
</feature>
<dbReference type="GO" id="GO:0045892">
    <property type="term" value="P:negative regulation of DNA-templated transcription"/>
    <property type="evidence" value="ECO:0007669"/>
    <property type="project" value="InterPro"/>
</dbReference>